<dbReference type="GeneID" id="19305698"/>
<dbReference type="OrthoDB" id="2999773at2759"/>
<dbReference type="eggNOG" id="ENOG502SEUF">
    <property type="taxonomic scope" value="Eukaryota"/>
</dbReference>
<dbReference type="OMA" id="CQSWVVD"/>
<proteinExistence type="predicted"/>
<dbReference type="KEGG" id="gtr:GLOTRDRAFT_36369"/>
<dbReference type="RefSeq" id="XP_007862899.1">
    <property type="nucleotide sequence ID" value="XM_007864708.1"/>
</dbReference>
<evidence type="ECO:0000313" key="1">
    <source>
        <dbReference type="EMBL" id="EPQ58593.1"/>
    </source>
</evidence>
<dbReference type="Proteomes" id="UP000030669">
    <property type="component" value="Unassembled WGS sequence"/>
</dbReference>
<name>S7QH66_GLOTA</name>
<reference evidence="1 2" key="1">
    <citation type="journal article" date="2012" name="Science">
        <title>The Paleozoic origin of enzymatic lignin decomposition reconstructed from 31 fungal genomes.</title>
        <authorList>
            <person name="Floudas D."/>
            <person name="Binder M."/>
            <person name="Riley R."/>
            <person name="Barry K."/>
            <person name="Blanchette R.A."/>
            <person name="Henrissat B."/>
            <person name="Martinez A.T."/>
            <person name="Otillar R."/>
            <person name="Spatafora J.W."/>
            <person name="Yadav J.S."/>
            <person name="Aerts A."/>
            <person name="Benoit I."/>
            <person name="Boyd A."/>
            <person name="Carlson A."/>
            <person name="Copeland A."/>
            <person name="Coutinho P.M."/>
            <person name="de Vries R.P."/>
            <person name="Ferreira P."/>
            <person name="Findley K."/>
            <person name="Foster B."/>
            <person name="Gaskell J."/>
            <person name="Glotzer D."/>
            <person name="Gorecki P."/>
            <person name="Heitman J."/>
            <person name="Hesse C."/>
            <person name="Hori C."/>
            <person name="Igarashi K."/>
            <person name="Jurgens J.A."/>
            <person name="Kallen N."/>
            <person name="Kersten P."/>
            <person name="Kohler A."/>
            <person name="Kuees U."/>
            <person name="Kumar T.K.A."/>
            <person name="Kuo A."/>
            <person name="LaButti K."/>
            <person name="Larrondo L.F."/>
            <person name="Lindquist E."/>
            <person name="Ling A."/>
            <person name="Lombard V."/>
            <person name="Lucas S."/>
            <person name="Lundell T."/>
            <person name="Martin R."/>
            <person name="McLaughlin D.J."/>
            <person name="Morgenstern I."/>
            <person name="Morin E."/>
            <person name="Murat C."/>
            <person name="Nagy L.G."/>
            <person name="Nolan M."/>
            <person name="Ohm R.A."/>
            <person name="Patyshakuliyeva A."/>
            <person name="Rokas A."/>
            <person name="Ruiz-Duenas F.J."/>
            <person name="Sabat G."/>
            <person name="Salamov A."/>
            <person name="Samejima M."/>
            <person name="Schmutz J."/>
            <person name="Slot J.C."/>
            <person name="St John F."/>
            <person name="Stenlid J."/>
            <person name="Sun H."/>
            <person name="Sun S."/>
            <person name="Syed K."/>
            <person name="Tsang A."/>
            <person name="Wiebenga A."/>
            <person name="Young D."/>
            <person name="Pisabarro A."/>
            <person name="Eastwood D.C."/>
            <person name="Martin F."/>
            <person name="Cullen D."/>
            <person name="Grigoriev I.V."/>
            <person name="Hibbett D.S."/>
        </authorList>
    </citation>
    <scope>NUCLEOTIDE SEQUENCE [LARGE SCALE GENOMIC DNA]</scope>
    <source>
        <strain evidence="1 2">ATCC 11539</strain>
    </source>
</reference>
<evidence type="ECO:0000313" key="2">
    <source>
        <dbReference type="Proteomes" id="UP000030669"/>
    </source>
</evidence>
<dbReference type="InterPro" id="IPR046670">
    <property type="entry name" value="DUF6540"/>
</dbReference>
<dbReference type="AlphaFoldDB" id="S7QH66"/>
<dbReference type="EMBL" id="KB469298">
    <property type="protein sequence ID" value="EPQ58593.1"/>
    <property type="molecule type" value="Genomic_DNA"/>
</dbReference>
<protein>
    <submittedName>
        <fullName evidence="1">Uncharacterized protein</fullName>
    </submittedName>
</protein>
<accession>S7QH66</accession>
<dbReference type="STRING" id="670483.S7QH66"/>
<sequence>MTRQIRLVVYHSRLFAAHWSFFVPSTRDANVGSRLHVTGDVRSGFQHAISRNYDLRQTARSHTTYLLADVDDQYVEDYPSVEDIPEAPVEPVCKLEEVVFSIPAPGPSLRHSSSGANVARVQQLNCQNWIKECVDVLVSRGIFPNSAVDALKNAPRN</sequence>
<gene>
    <name evidence="1" type="ORF">GLOTRDRAFT_36369</name>
</gene>
<keyword evidence="2" id="KW-1185">Reference proteome</keyword>
<organism evidence="1 2">
    <name type="scientific">Gloeophyllum trabeum (strain ATCC 11539 / FP-39264 / Madison 617)</name>
    <name type="common">Brown rot fungus</name>
    <dbReference type="NCBI Taxonomy" id="670483"/>
    <lineage>
        <taxon>Eukaryota</taxon>
        <taxon>Fungi</taxon>
        <taxon>Dikarya</taxon>
        <taxon>Basidiomycota</taxon>
        <taxon>Agaricomycotina</taxon>
        <taxon>Agaricomycetes</taxon>
        <taxon>Gloeophyllales</taxon>
        <taxon>Gloeophyllaceae</taxon>
        <taxon>Gloeophyllum</taxon>
    </lineage>
</organism>
<dbReference type="HOGENOM" id="CLU_099931_1_1_1"/>
<dbReference type="Pfam" id="PF20174">
    <property type="entry name" value="DUF6540"/>
    <property type="match status" value="1"/>
</dbReference>